<keyword evidence="1" id="KW-0732">Signal</keyword>
<evidence type="ECO:0008006" key="4">
    <source>
        <dbReference type="Google" id="ProtNLM"/>
    </source>
</evidence>
<organism evidence="2 3">
    <name type="scientific">Herbaspirillum frisingense</name>
    <dbReference type="NCBI Taxonomy" id="92645"/>
    <lineage>
        <taxon>Bacteria</taxon>
        <taxon>Pseudomonadati</taxon>
        <taxon>Pseudomonadota</taxon>
        <taxon>Betaproteobacteria</taxon>
        <taxon>Burkholderiales</taxon>
        <taxon>Oxalobacteraceae</taxon>
        <taxon>Herbaspirillum</taxon>
    </lineage>
</organism>
<feature type="signal peptide" evidence="1">
    <location>
        <begin position="1"/>
        <end position="27"/>
    </location>
</feature>
<dbReference type="PANTHER" id="PTHR30203:SF24">
    <property type="entry name" value="BLR4935 PROTEIN"/>
    <property type="match status" value="1"/>
</dbReference>
<dbReference type="SUPFAM" id="SSF56954">
    <property type="entry name" value="Outer membrane efflux proteins (OEP)"/>
    <property type="match status" value="1"/>
</dbReference>
<name>A0A7V8FX89_9BURK</name>
<sequence>MIPSVSRPLRALAVAACALLAGCASLSADGGFGPVQDIAARKLGQKPAWNRTPEDARRSEARVAQLLQADGQRQPRLANADDAVQIALINNPELQAAFSELGIAEADLVQAGRLPNPGFSFARTHAGDDIKIERSLTLGLMQLITLPAASRIEARRFEQVRLRLAERVLATAAQTRQAYYRAVASRQGLAYQEQVEQAAEAAHELAAQMAARGNFSRLDAAREQLFYAETQTQLQRARRTAQQDQEALARLLGVAPAFTLPERLPELPPQIAAADVADAERQAMTQRLDVQAARTELDGLRDSLGLTRATRFINVLDLGALRTSESGKAPEIGYEISIEIPLFDWGQARVAKAEAIYMQSAHKLAAAALDARAQARLAWRERQDAYALARRYRDGIVPLRKRMSEENLLRYNGMLISVFDLLADAREQAGAVSAAIEAERDFWIADAGLQQALGGPVESNKEQGKQP</sequence>
<dbReference type="AlphaFoldDB" id="A0A7V8FX89"/>
<dbReference type="PANTHER" id="PTHR30203">
    <property type="entry name" value="OUTER MEMBRANE CATION EFFLUX PROTEIN"/>
    <property type="match status" value="1"/>
</dbReference>
<proteinExistence type="predicted"/>
<feature type="chain" id="PRO_5030588843" description="TolC family protein" evidence="1">
    <location>
        <begin position="28"/>
        <end position="467"/>
    </location>
</feature>
<accession>A0A7V8FX89</accession>
<evidence type="ECO:0000313" key="3">
    <source>
        <dbReference type="Proteomes" id="UP000462435"/>
    </source>
</evidence>
<dbReference type="Gene3D" id="1.20.1600.10">
    <property type="entry name" value="Outer membrane efflux proteins (OEP)"/>
    <property type="match status" value="1"/>
</dbReference>
<comment type="caution">
    <text evidence="2">The sequence shown here is derived from an EMBL/GenBank/DDBJ whole genome shotgun (WGS) entry which is preliminary data.</text>
</comment>
<dbReference type="EMBL" id="WNDX01000047">
    <property type="protein sequence ID" value="KAF1044182.1"/>
    <property type="molecule type" value="Genomic_DNA"/>
</dbReference>
<evidence type="ECO:0000313" key="2">
    <source>
        <dbReference type="EMBL" id="KAF1044182.1"/>
    </source>
</evidence>
<dbReference type="Proteomes" id="UP000462435">
    <property type="component" value="Unassembled WGS sequence"/>
</dbReference>
<dbReference type="GO" id="GO:0015562">
    <property type="term" value="F:efflux transmembrane transporter activity"/>
    <property type="evidence" value="ECO:0007669"/>
    <property type="project" value="InterPro"/>
</dbReference>
<reference evidence="3" key="1">
    <citation type="journal article" date="2020" name="MBio">
        <title>Horizontal gene transfer to a defensive symbiont with a reduced genome amongst a multipartite beetle microbiome.</title>
        <authorList>
            <person name="Waterworth S.C."/>
            <person name="Florez L.V."/>
            <person name="Rees E.R."/>
            <person name="Hertweck C."/>
            <person name="Kaltenpoth M."/>
            <person name="Kwan J.C."/>
        </authorList>
    </citation>
    <scope>NUCLEOTIDE SEQUENCE [LARGE SCALE GENOMIC DNA]</scope>
</reference>
<dbReference type="PROSITE" id="PS51257">
    <property type="entry name" value="PROKAR_LIPOPROTEIN"/>
    <property type="match status" value="1"/>
</dbReference>
<protein>
    <recommendedName>
        <fullName evidence="4">TolC family protein</fullName>
    </recommendedName>
</protein>
<evidence type="ECO:0000256" key="1">
    <source>
        <dbReference type="SAM" id="SignalP"/>
    </source>
</evidence>
<gene>
    <name evidence="2" type="ORF">GAK35_01873</name>
</gene>
<dbReference type="InterPro" id="IPR010131">
    <property type="entry name" value="MdtP/NodT-like"/>
</dbReference>